<dbReference type="Gene3D" id="1.20.120.160">
    <property type="entry name" value="HPT domain"/>
    <property type="match status" value="1"/>
</dbReference>
<dbReference type="Proteomes" id="UP001597459">
    <property type="component" value="Unassembled WGS sequence"/>
</dbReference>
<gene>
    <name evidence="1" type="ORF">ACFSTE_08560</name>
</gene>
<evidence type="ECO:0000313" key="1">
    <source>
        <dbReference type="EMBL" id="MFD2590878.1"/>
    </source>
</evidence>
<dbReference type="SUPFAM" id="SSF47226">
    <property type="entry name" value="Histidine-containing phosphotransfer domain, HPT domain"/>
    <property type="match status" value="1"/>
</dbReference>
<accession>A0ABW5N6K1</accession>
<comment type="caution">
    <text evidence="1">The sequence shown here is derived from an EMBL/GenBank/DDBJ whole genome shotgun (WGS) entry which is preliminary data.</text>
</comment>
<reference evidence="2" key="1">
    <citation type="journal article" date="2019" name="Int. J. Syst. Evol. Microbiol.">
        <title>The Global Catalogue of Microorganisms (GCM) 10K type strain sequencing project: providing services to taxonomists for standard genome sequencing and annotation.</title>
        <authorList>
            <consortium name="The Broad Institute Genomics Platform"/>
            <consortium name="The Broad Institute Genome Sequencing Center for Infectious Disease"/>
            <person name="Wu L."/>
            <person name="Ma J."/>
        </authorList>
    </citation>
    <scope>NUCLEOTIDE SEQUENCE [LARGE SCALE GENOMIC DNA]</scope>
    <source>
        <strain evidence="2">KCTC 42423</strain>
    </source>
</reference>
<keyword evidence="2" id="KW-1185">Reference proteome</keyword>
<protein>
    <submittedName>
        <fullName evidence="1">Hpt domain-containing protein</fullName>
    </submittedName>
</protein>
<dbReference type="RefSeq" id="WP_378258704.1">
    <property type="nucleotide sequence ID" value="NZ_JBHSJV010000001.1"/>
</dbReference>
<sequence>MTEKPNLDYIKEIAGGSEAFEQQLIDIVKREFPAEKSEFLNNYHAKAYRKTAENVHKLKHKIGMMGLENGYTLAVDFEEELKLNKTTLFPKFMLTLSSIEDFLINL</sequence>
<proteinExistence type="predicted"/>
<evidence type="ECO:0000313" key="2">
    <source>
        <dbReference type="Proteomes" id="UP001597459"/>
    </source>
</evidence>
<dbReference type="InterPro" id="IPR036641">
    <property type="entry name" value="HPT_dom_sf"/>
</dbReference>
<organism evidence="1 2">
    <name type="scientific">Aquimarina hainanensis</name>
    <dbReference type="NCBI Taxonomy" id="1578017"/>
    <lineage>
        <taxon>Bacteria</taxon>
        <taxon>Pseudomonadati</taxon>
        <taxon>Bacteroidota</taxon>
        <taxon>Flavobacteriia</taxon>
        <taxon>Flavobacteriales</taxon>
        <taxon>Flavobacteriaceae</taxon>
        <taxon>Aquimarina</taxon>
    </lineage>
</organism>
<name>A0ABW5N6K1_9FLAO</name>
<dbReference type="EMBL" id="JBHULX010000013">
    <property type="protein sequence ID" value="MFD2590878.1"/>
    <property type="molecule type" value="Genomic_DNA"/>
</dbReference>